<dbReference type="EMBL" id="ADWY01003683">
    <property type="protein sequence ID" value="EGH19169.1"/>
    <property type="molecule type" value="Genomic_DNA"/>
</dbReference>
<organism evidence="1 2">
    <name type="scientific">Pseudomonas savastanoi pv. glycinea str. race 4</name>
    <dbReference type="NCBI Taxonomy" id="875330"/>
    <lineage>
        <taxon>Bacteria</taxon>
        <taxon>Pseudomonadati</taxon>
        <taxon>Pseudomonadota</taxon>
        <taxon>Gammaproteobacteria</taxon>
        <taxon>Pseudomonadales</taxon>
        <taxon>Pseudomonadaceae</taxon>
        <taxon>Pseudomonas</taxon>
    </lineage>
</organism>
<proteinExistence type="predicted"/>
<reference evidence="1 2" key="1">
    <citation type="journal article" date="2011" name="PLoS Pathog.">
        <title>Dynamic evolution of pathogenicity revealed by sequencing and comparative genomics of 19 Pseudomonas syringae isolates.</title>
        <authorList>
            <person name="Baltrus D.A."/>
            <person name="Nishimura M.T."/>
            <person name="Romanchuk A."/>
            <person name="Chang J.H."/>
            <person name="Mukhtar M.S."/>
            <person name="Cherkis K."/>
            <person name="Roach J."/>
            <person name="Grant S.R."/>
            <person name="Jones C.D."/>
            <person name="Dangl J.L."/>
        </authorList>
    </citation>
    <scope>NUCLEOTIDE SEQUENCE [LARGE SCALE GENOMIC DNA]</scope>
    <source>
        <strain evidence="2">race 4</strain>
    </source>
</reference>
<evidence type="ECO:0000313" key="1">
    <source>
        <dbReference type="EMBL" id="EGH19169.1"/>
    </source>
</evidence>
<feature type="non-terminal residue" evidence="1">
    <location>
        <position position="1"/>
    </location>
</feature>
<protein>
    <submittedName>
        <fullName evidence="1">Uncharacterized protein</fullName>
    </submittedName>
</protein>
<feature type="non-terminal residue" evidence="1">
    <location>
        <position position="38"/>
    </location>
</feature>
<gene>
    <name evidence="1" type="ORF">Pgy4_40005</name>
</gene>
<dbReference type="AlphaFoldDB" id="F3CIS7"/>
<name>F3CIS7_PSESG</name>
<comment type="caution">
    <text evidence="1">The sequence shown here is derived from an EMBL/GenBank/DDBJ whole genome shotgun (WGS) entry which is preliminary data.</text>
</comment>
<evidence type="ECO:0000313" key="2">
    <source>
        <dbReference type="Proteomes" id="UP000005466"/>
    </source>
</evidence>
<dbReference type="Proteomes" id="UP000005466">
    <property type="component" value="Unassembled WGS sequence"/>
</dbReference>
<accession>F3CIS7</accession>
<sequence length="38" mass="4336">RGMGVQVRVESPVFGQQRSFIEHLEQSVCLDRKMMVSA</sequence>